<feature type="domain" description="4'-phosphopantetheinyl transferase" evidence="3">
    <location>
        <begin position="88"/>
        <end position="192"/>
    </location>
</feature>
<reference evidence="4" key="2">
    <citation type="submission" date="2021-04" db="EMBL/GenBank/DDBJ databases">
        <authorList>
            <person name="Gilroy R."/>
        </authorList>
    </citation>
    <scope>NUCLEOTIDE SEQUENCE</scope>
    <source>
        <strain evidence="4">ChiBcec15-3976</strain>
    </source>
</reference>
<proteinExistence type="inferred from homology"/>
<dbReference type="EMBL" id="DWUU01000048">
    <property type="protein sequence ID" value="HJD42960.1"/>
    <property type="molecule type" value="Genomic_DNA"/>
</dbReference>
<dbReference type="InterPro" id="IPR037143">
    <property type="entry name" value="4-PPantetheinyl_Trfase_dom_sf"/>
</dbReference>
<evidence type="ECO:0000256" key="1">
    <source>
        <dbReference type="ARBA" id="ARBA00010990"/>
    </source>
</evidence>
<comment type="similarity">
    <text evidence="1">Belongs to the P-Pant transferase superfamily. Gsp/Sfp/HetI/AcpT family.</text>
</comment>
<comment type="caution">
    <text evidence="4">The sequence shown here is derived from an EMBL/GenBank/DDBJ whole genome shotgun (WGS) entry which is preliminary data.</text>
</comment>
<sequence>MVKAWAADVTPLYDRECYERYHAMAPDFRKQKADRILLPEMKAQSVGVWILWEKIRERYQIPEDMPHNFSHSGSLVMCAVCVDDCGAQVGCDVEKKGDLRLKVAQRFFCREEYDTIIAEDKEEDRIELFYRYWVLKESFMKATGKGMALPADQFCIRLGSPPLLIRKPEEFAGAYYYCEYSPGGMPYKMAVCSSDKQFDTELHMEFTL</sequence>
<dbReference type="GO" id="GO:0008897">
    <property type="term" value="F:holo-[acyl-carrier-protein] synthase activity"/>
    <property type="evidence" value="ECO:0007669"/>
    <property type="project" value="InterPro"/>
</dbReference>
<dbReference type="InterPro" id="IPR050559">
    <property type="entry name" value="P-Pant_transferase_sf"/>
</dbReference>
<dbReference type="GO" id="GO:0005829">
    <property type="term" value="C:cytosol"/>
    <property type="evidence" value="ECO:0007669"/>
    <property type="project" value="TreeGrafter"/>
</dbReference>
<protein>
    <submittedName>
        <fullName evidence="4">4'-phosphopantetheinyl transferase superfamily protein</fullName>
    </submittedName>
</protein>
<dbReference type="PANTHER" id="PTHR12215:SF10">
    <property type="entry name" value="L-AMINOADIPATE-SEMIALDEHYDE DEHYDROGENASE-PHOSPHOPANTETHEINYL TRANSFERASE"/>
    <property type="match status" value="1"/>
</dbReference>
<dbReference type="Pfam" id="PF01648">
    <property type="entry name" value="ACPS"/>
    <property type="match status" value="1"/>
</dbReference>
<dbReference type="InterPro" id="IPR008278">
    <property type="entry name" value="4-PPantetheinyl_Trfase_dom"/>
</dbReference>
<organism evidence="4 5">
    <name type="scientific">Candidatus Mediterraneibacter quadrami</name>
    <dbReference type="NCBI Taxonomy" id="2838684"/>
    <lineage>
        <taxon>Bacteria</taxon>
        <taxon>Bacillati</taxon>
        <taxon>Bacillota</taxon>
        <taxon>Clostridia</taxon>
        <taxon>Lachnospirales</taxon>
        <taxon>Lachnospiraceae</taxon>
        <taxon>Mediterraneibacter</taxon>
    </lineage>
</organism>
<dbReference type="Proteomes" id="UP000823909">
    <property type="component" value="Unassembled WGS sequence"/>
</dbReference>
<reference evidence="4" key="1">
    <citation type="journal article" date="2021" name="PeerJ">
        <title>Extensive microbial diversity within the chicken gut microbiome revealed by metagenomics and culture.</title>
        <authorList>
            <person name="Gilroy R."/>
            <person name="Ravi A."/>
            <person name="Getino M."/>
            <person name="Pursley I."/>
            <person name="Horton D.L."/>
            <person name="Alikhan N.F."/>
            <person name="Baker D."/>
            <person name="Gharbi K."/>
            <person name="Hall N."/>
            <person name="Watson M."/>
            <person name="Adriaenssens E.M."/>
            <person name="Foster-Nyarko E."/>
            <person name="Jarju S."/>
            <person name="Secka A."/>
            <person name="Antonio M."/>
            <person name="Oren A."/>
            <person name="Chaudhuri R.R."/>
            <person name="La Ragione R."/>
            <person name="Hildebrand F."/>
            <person name="Pallen M.J."/>
        </authorList>
    </citation>
    <scope>NUCLEOTIDE SEQUENCE</scope>
    <source>
        <strain evidence="4">ChiBcec15-3976</strain>
    </source>
</reference>
<evidence type="ECO:0000313" key="5">
    <source>
        <dbReference type="Proteomes" id="UP000823909"/>
    </source>
</evidence>
<gene>
    <name evidence="4" type="ORF">H9910_08135</name>
</gene>
<dbReference type="PANTHER" id="PTHR12215">
    <property type="entry name" value="PHOSPHOPANTETHEINE TRANSFERASE"/>
    <property type="match status" value="1"/>
</dbReference>
<dbReference type="Gene3D" id="3.90.470.20">
    <property type="entry name" value="4'-phosphopantetheinyl transferase domain"/>
    <property type="match status" value="1"/>
</dbReference>
<dbReference type="GO" id="GO:0019878">
    <property type="term" value="P:lysine biosynthetic process via aminoadipic acid"/>
    <property type="evidence" value="ECO:0007669"/>
    <property type="project" value="TreeGrafter"/>
</dbReference>
<accession>A0A9D2U6X0</accession>
<dbReference type="GO" id="GO:0000287">
    <property type="term" value="F:magnesium ion binding"/>
    <property type="evidence" value="ECO:0007669"/>
    <property type="project" value="InterPro"/>
</dbReference>
<evidence type="ECO:0000256" key="2">
    <source>
        <dbReference type="ARBA" id="ARBA00022679"/>
    </source>
</evidence>
<evidence type="ECO:0000259" key="3">
    <source>
        <dbReference type="Pfam" id="PF01648"/>
    </source>
</evidence>
<keyword evidence="2 4" id="KW-0808">Transferase</keyword>
<dbReference type="SUPFAM" id="SSF56214">
    <property type="entry name" value="4'-phosphopantetheinyl transferase"/>
    <property type="match status" value="1"/>
</dbReference>
<name>A0A9D2U6X0_9FIRM</name>
<dbReference type="AlphaFoldDB" id="A0A9D2U6X0"/>
<evidence type="ECO:0000313" key="4">
    <source>
        <dbReference type="EMBL" id="HJD42960.1"/>
    </source>
</evidence>